<dbReference type="Pfam" id="PF12570">
    <property type="entry name" value="DUF3750"/>
    <property type="match status" value="1"/>
</dbReference>
<organism evidence="2 3">
    <name type="scientific">Uliginosibacterium paludis</name>
    <dbReference type="NCBI Taxonomy" id="1615952"/>
    <lineage>
        <taxon>Bacteria</taxon>
        <taxon>Pseudomonadati</taxon>
        <taxon>Pseudomonadota</taxon>
        <taxon>Betaproteobacteria</taxon>
        <taxon>Rhodocyclales</taxon>
        <taxon>Zoogloeaceae</taxon>
        <taxon>Uliginosibacterium</taxon>
    </lineage>
</organism>
<name>A0ABV2CT11_9RHOO</name>
<protein>
    <submittedName>
        <fullName evidence="2">DUF3750 domain-containing protein</fullName>
    </submittedName>
</protein>
<accession>A0ABV2CT11</accession>
<evidence type="ECO:0000313" key="2">
    <source>
        <dbReference type="EMBL" id="MET1491056.1"/>
    </source>
</evidence>
<reference evidence="2 3" key="1">
    <citation type="submission" date="2024-07" db="EMBL/GenBank/DDBJ databases">
        <title>Uliginosibacterium paludis KCTC:42655.</title>
        <authorList>
            <person name="Kim M.K."/>
        </authorList>
    </citation>
    <scope>NUCLEOTIDE SEQUENCE [LARGE SCALE GENOMIC DNA]</scope>
    <source>
        <strain evidence="2 3">KCTC 42655</strain>
    </source>
</reference>
<dbReference type="RefSeq" id="WP_345928869.1">
    <property type="nucleotide sequence ID" value="NZ_JBDIVF010000007.1"/>
</dbReference>
<proteinExistence type="predicted"/>
<keyword evidence="3" id="KW-1185">Reference proteome</keyword>
<dbReference type="InterPro" id="IPR022224">
    <property type="entry name" value="DUF3750"/>
</dbReference>
<keyword evidence="1" id="KW-0732">Signal</keyword>
<dbReference type="EMBL" id="JBEWLZ010000009">
    <property type="protein sequence ID" value="MET1491056.1"/>
    <property type="molecule type" value="Genomic_DNA"/>
</dbReference>
<dbReference type="Proteomes" id="UP001548590">
    <property type="component" value="Unassembled WGS sequence"/>
</dbReference>
<feature type="signal peptide" evidence="1">
    <location>
        <begin position="1"/>
        <end position="26"/>
    </location>
</feature>
<comment type="caution">
    <text evidence="2">The sequence shown here is derived from an EMBL/GenBank/DDBJ whole genome shotgun (WGS) entry which is preliminary data.</text>
</comment>
<evidence type="ECO:0000256" key="1">
    <source>
        <dbReference type="SAM" id="SignalP"/>
    </source>
</evidence>
<evidence type="ECO:0000313" key="3">
    <source>
        <dbReference type="Proteomes" id="UP001548590"/>
    </source>
</evidence>
<feature type="chain" id="PRO_5047458144" evidence="1">
    <location>
        <begin position="27"/>
        <end position="264"/>
    </location>
</feature>
<gene>
    <name evidence="2" type="ORF">ABVT11_14550</name>
</gene>
<sequence>MQGSKRIRNSLLAVLALAFGLSFARAALNGENVSGPGWQTAARHSSGLAPDPVRWRDSAIVQVYAAPTYGWRGLFAVHPWIIFKRAGETAYTRYDVIGWGGDNVVKKNHALPDGYWYGSKPHVLVDHRGEGVDAMIDAILAAIPRYPHAHVYHAWPGPNSNTFLAHIGREVPALGLDLPANAIGKDYRPIADPVGMSSSGRGVQASLFGLLGLNAGLEEGLELNILGLDFGIDFNSPGLRLPFVGRIGLDDTTRSGTETEPPAK</sequence>